<keyword evidence="5 7" id="KW-0129">CBS domain</keyword>
<dbReference type="Pfam" id="PF00571">
    <property type="entry name" value="CBS"/>
    <property type="match status" value="2"/>
</dbReference>
<dbReference type="InterPro" id="IPR005170">
    <property type="entry name" value="Transptr-assoc_dom"/>
</dbReference>
<keyword evidence="4 8" id="KW-1133">Transmembrane helix</keyword>
<feature type="transmembrane region" description="Helical" evidence="9">
    <location>
        <begin position="99"/>
        <end position="119"/>
    </location>
</feature>
<evidence type="ECO:0000259" key="11">
    <source>
        <dbReference type="PROSITE" id="PS51846"/>
    </source>
</evidence>
<dbReference type="EMBL" id="DVNA01000007">
    <property type="protein sequence ID" value="HIU54246.1"/>
    <property type="molecule type" value="Genomic_DNA"/>
</dbReference>
<dbReference type="InterPro" id="IPR002550">
    <property type="entry name" value="CNNM"/>
</dbReference>
<sequence length="433" mass="48464">MEILIILILLLLNGIFAMYEIALVSSSEAALETKAASGSRQAREVLRQKEEPEKTLSAIQVGITLIGIVSGAFGGVALADDLVPLFASVPLLQPYAGKLAMITVVACITYLSLIVGELVPKTLALNNPERIAMFLSSFMRFLTRVAYPFVLLLSASTKLVSKFFGINSTGERPITEDELKFILHQSSQQGVINKEETEMIKDVFRFGDKRVNELMTHRTDVINLYTDQTREEVLSVIENKHFSKYLLYETSSVDECLGVVSVKDIVLLLSGNTPFDLTKIVQEPLYIPETLSAIRTLETFKTNKRSFGVVVNEYGGIEGIITLHDLTESIFGEIPEEGEDFETEIVKRQDGSFLVDGSMNLDDFMDEMGILNFDDLESEGFTTLSGMAMFFLGRIPKEGDTFLYRNLRFEVMDMDNSRVDKLLVYQNEPEEED</sequence>
<evidence type="ECO:0000256" key="7">
    <source>
        <dbReference type="PROSITE-ProRule" id="PRU00703"/>
    </source>
</evidence>
<dbReference type="CDD" id="cd04590">
    <property type="entry name" value="CBS_pair_CorC_HlyC_assoc"/>
    <property type="match status" value="1"/>
</dbReference>
<dbReference type="PROSITE" id="PS51846">
    <property type="entry name" value="CNNM"/>
    <property type="match status" value="1"/>
</dbReference>
<dbReference type="PROSITE" id="PS51371">
    <property type="entry name" value="CBS"/>
    <property type="match status" value="2"/>
</dbReference>
<feature type="domain" description="CBS" evidence="10">
    <location>
        <begin position="215"/>
        <end position="275"/>
    </location>
</feature>
<accession>A0A9D1SBQ1</accession>
<dbReference type="InterPro" id="IPR044751">
    <property type="entry name" value="Ion_transp-like_CBS"/>
</dbReference>
<comment type="caution">
    <text evidence="12">The sequence shown here is derived from an EMBL/GenBank/DDBJ whole genome shotgun (WGS) entry which is preliminary data.</text>
</comment>
<evidence type="ECO:0000313" key="12">
    <source>
        <dbReference type="EMBL" id="HIU54246.1"/>
    </source>
</evidence>
<feature type="domain" description="CBS" evidence="10">
    <location>
        <begin position="277"/>
        <end position="336"/>
    </location>
</feature>
<name>A0A9D1SBQ1_9BACT</name>
<evidence type="ECO:0000313" key="13">
    <source>
        <dbReference type="Proteomes" id="UP000824112"/>
    </source>
</evidence>
<dbReference type="PANTHER" id="PTHR22777:SF17">
    <property type="entry name" value="UPF0053 PROTEIN SLL0260"/>
    <property type="match status" value="1"/>
</dbReference>
<evidence type="ECO:0000259" key="10">
    <source>
        <dbReference type="PROSITE" id="PS51371"/>
    </source>
</evidence>
<dbReference type="GO" id="GO:0005886">
    <property type="term" value="C:plasma membrane"/>
    <property type="evidence" value="ECO:0007669"/>
    <property type="project" value="TreeGrafter"/>
</dbReference>
<evidence type="ECO:0000256" key="9">
    <source>
        <dbReference type="SAM" id="Phobius"/>
    </source>
</evidence>
<keyword evidence="6 8" id="KW-0472">Membrane</keyword>
<comment type="subcellular location">
    <subcellularLocation>
        <location evidence="1">Membrane</location>
        <topology evidence="1">Multi-pass membrane protein</topology>
    </subcellularLocation>
</comment>
<dbReference type="InterPro" id="IPR046342">
    <property type="entry name" value="CBS_dom_sf"/>
</dbReference>
<dbReference type="Pfam" id="PF01595">
    <property type="entry name" value="CNNM"/>
    <property type="match status" value="1"/>
</dbReference>
<evidence type="ECO:0000256" key="4">
    <source>
        <dbReference type="ARBA" id="ARBA00022989"/>
    </source>
</evidence>
<evidence type="ECO:0000256" key="5">
    <source>
        <dbReference type="ARBA" id="ARBA00023122"/>
    </source>
</evidence>
<dbReference type="SUPFAM" id="SSF54631">
    <property type="entry name" value="CBS-domain pair"/>
    <property type="match status" value="1"/>
</dbReference>
<organism evidence="12 13">
    <name type="scientific">Candidatus Gallibacteroides avistercoris</name>
    <dbReference type="NCBI Taxonomy" id="2840833"/>
    <lineage>
        <taxon>Bacteria</taxon>
        <taxon>Pseudomonadati</taxon>
        <taxon>Bacteroidota</taxon>
        <taxon>Bacteroidia</taxon>
        <taxon>Bacteroidales</taxon>
        <taxon>Bacteroidaceae</taxon>
        <taxon>Bacteroidaceae incertae sedis</taxon>
        <taxon>Candidatus Gallibacteroides</taxon>
    </lineage>
</organism>
<feature type="transmembrane region" description="Helical" evidence="9">
    <location>
        <begin position="131"/>
        <end position="153"/>
    </location>
</feature>
<dbReference type="Pfam" id="PF03471">
    <property type="entry name" value="CorC_HlyC"/>
    <property type="match status" value="1"/>
</dbReference>
<feature type="transmembrane region" description="Helical" evidence="9">
    <location>
        <begin position="58"/>
        <end position="79"/>
    </location>
</feature>
<protein>
    <submittedName>
        <fullName evidence="12">HlyC/CorC family transporter</fullName>
    </submittedName>
</protein>
<evidence type="ECO:0000256" key="8">
    <source>
        <dbReference type="PROSITE-ProRule" id="PRU01193"/>
    </source>
</evidence>
<dbReference type="InterPro" id="IPR016169">
    <property type="entry name" value="FAD-bd_PCMH_sub2"/>
</dbReference>
<dbReference type="InterPro" id="IPR036318">
    <property type="entry name" value="FAD-bd_PCMH-like_sf"/>
</dbReference>
<dbReference type="FunFam" id="3.30.465.10:FF:000023">
    <property type="entry name" value="Magnesium and cobalt transporter"/>
    <property type="match status" value="1"/>
</dbReference>
<dbReference type="AlphaFoldDB" id="A0A9D1SBQ1"/>
<dbReference type="SUPFAM" id="SSF56176">
    <property type="entry name" value="FAD-binding/transporter-associated domain-like"/>
    <property type="match status" value="1"/>
</dbReference>
<evidence type="ECO:0000256" key="1">
    <source>
        <dbReference type="ARBA" id="ARBA00004141"/>
    </source>
</evidence>
<dbReference type="PANTHER" id="PTHR22777">
    <property type="entry name" value="HEMOLYSIN-RELATED"/>
    <property type="match status" value="1"/>
</dbReference>
<dbReference type="GO" id="GO:0050660">
    <property type="term" value="F:flavin adenine dinucleotide binding"/>
    <property type="evidence" value="ECO:0007669"/>
    <property type="project" value="InterPro"/>
</dbReference>
<keyword evidence="2 8" id="KW-0812">Transmembrane</keyword>
<reference evidence="12" key="2">
    <citation type="journal article" date="2021" name="PeerJ">
        <title>Extensive microbial diversity within the chicken gut microbiome revealed by metagenomics and culture.</title>
        <authorList>
            <person name="Gilroy R."/>
            <person name="Ravi A."/>
            <person name="Getino M."/>
            <person name="Pursley I."/>
            <person name="Horton D.L."/>
            <person name="Alikhan N.F."/>
            <person name="Baker D."/>
            <person name="Gharbi K."/>
            <person name="Hall N."/>
            <person name="Watson M."/>
            <person name="Adriaenssens E.M."/>
            <person name="Foster-Nyarko E."/>
            <person name="Jarju S."/>
            <person name="Secka A."/>
            <person name="Antonio M."/>
            <person name="Oren A."/>
            <person name="Chaudhuri R.R."/>
            <person name="La Ragione R."/>
            <person name="Hildebrand F."/>
            <person name="Pallen M.J."/>
        </authorList>
    </citation>
    <scope>NUCLEOTIDE SEQUENCE</scope>
    <source>
        <strain evidence="12">CHK158-818</strain>
    </source>
</reference>
<gene>
    <name evidence="12" type="ORF">IAB03_00395</name>
</gene>
<dbReference type="Gene3D" id="3.10.580.10">
    <property type="entry name" value="CBS-domain"/>
    <property type="match status" value="1"/>
</dbReference>
<dbReference type="SMART" id="SM01091">
    <property type="entry name" value="CorC_HlyC"/>
    <property type="match status" value="1"/>
</dbReference>
<evidence type="ECO:0000256" key="6">
    <source>
        <dbReference type="ARBA" id="ARBA00023136"/>
    </source>
</evidence>
<evidence type="ECO:0000256" key="3">
    <source>
        <dbReference type="ARBA" id="ARBA00022737"/>
    </source>
</evidence>
<feature type="domain" description="CNNM transmembrane" evidence="11">
    <location>
        <begin position="1"/>
        <end position="196"/>
    </location>
</feature>
<dbReference type="Gene3D" id="3.30.465.10">
    <property type="match status" value="1"/>
</dbReference>
<keyword evidence="3" id="KW-0677">Repeat</keyword>
<evidence type="ECO:0000256" key="2">
    <source>
        <dbReference type="ARBA" id="ARBA00022692"/>
    </source>
</evidence>
<reference evidence="12" key="1">
    <citation type="submission" date="2020-10" db="EMBL/GenBank/DDBJ databases">
        <authorList>
            <person name="Gilroy R."/>
        </authorList>
    </citation>
    <scope>NUCLEOTIDE SEQUENCE</scope>
    <source>
        <strain evidence="12">CHK158-818</strain>
    </source>
</reference>
<dbReference type="InterPro" id="IPR000644">
    <property type="entry name" value="CBS_dom"/>
</dbReference>
<proteinExistence type="predicted"/>
<dbReference type="Proteomes" id="UP000824112">
    <property type="component" value="Unassembled WGS sequence"/>
</dbReference>